<reference evidence="1" key="1">
    <citation type="submission" date="2022-03" db="EMBL/GenBank/DDBJ databases">
        <title>A functionally conserved STORR gene fusion in Papaver species that diverged 16.8 million years ago.</title>
        <authorList>
            <person name="Catania T."/>
        </authorList>
    </citation>
    <scope>NUCLEOTIDE SEQUENCE</scope>
    <source>
        <strain evidence="1">S-191538</strain>
    </source>
</reference>
<name>A0AA41V606_PAPNU</name>
<evidence type="ECO:0008006" key="3">
    <source>
        <dbReference type="Google" id="ProtNLM"/>
    </source>
</evidence>
<organism evidence="1 2">
    <name type="scientific">Papaver nudicaule</name>
    <name type="common">Iceland poppy</name>
    <dbReference type="NCBI Taxonomy" id="74823"/>
    <lineage>
        <taxon>Eukaryota</taxon>
        <taxon>Viridiplantae</taxon>
        <taxon>Streptophyta</taxon>
        <taxon>Embryophyta</taxon>
        <taxon>Tracheophyta</taxon>
        <taxon>Spermatophyta</taxon>
        <taxon>Magnoliopsida</taxon>
        <taxon>Ranunculales</taxon>
        <taxon>Papaveraceae</taxon>
        <taxon>Papaveroideae</taxon>
        <taxon>Papaver</taxon>
    </lineage>
</organism>
<dbReference type="PANTHER" id="PTHR48476">
    <property type="entry name" value="SHORT-CHAIN DEHYDROGENASE TIC 32, CHLOROPLASTIC-LIKE"/>
    <property type="match status" value="1"/>
</dbReference>
<dbReference type="InterPro" id="IPR036291">
    <property type="entry name" value="NAD(P)-bd_dom_sf"/>
</dbReference>
<dbReference type="AlphaFoldDB" id="A0AA41V606"/>
<evidence type="ECO:0000313" key="2">
    <source>
        <dbReference type="Proteomes" id="UP001177140"/>
    </source>
</evidence>
<dbReference type="Proteomes" id="UP001177140">
    <property type="component" value="Unassembled WGS sequence"/>
</dbReference>
<comment type="caution">
    <text evidence="1">The sequence shown here is derived from an EMBL/GenBank/DDBJ whole genome shotgun (WGS) entry which is preliminary data.</text>
</comment>
<keyword evidence="2" id="KW-1185">Reference proteome</keyword>
<proteinExistence type="predicted"/>
<sequence length="163" mass="18284">MKNTACRSNLEGRIINVSSDLHKHSYDEGIRFDKLNDESGYNLWKAYSQSKLANVLHANELARRLEEEGVQVTANSLHPGAVATNIFRNTFLSGFVSTLGKLVFKNVQQGASTTCYMALHPNVKGVSGEYFKDNNISRSDSRAEDIELAKKLWDFSMKLIHDS</sequence>
<protein>
    <recommendedName>
        <fullName evidence="3">Short-chain dehydrogenase TIC 32, chloroplastic</fullName>
    </recommendedName>
</protein>
<dbReference type="Gene3D" id="3.40.50.720">
    <property type="entry name" value="NAD(P)-binding Rossmann-like Domain"/>
    <property type="match status" value="1"/>
</dbReference>
<dbReference type="EMBL" id="JAJJMA010050273">
    <property type="protein sequence ID" value="MCL7025878.1"/>
    <property type="molecule type" value="Genomic_DNA"/>
</dbReference>
<gene>
    <name evidence="1" type="ORF">MKW94_008138</name>
</gene>
<accession>A0AA41V606</accession>
<dbReference type="SUPFAM" id="SSF51735">
    <property type="entry name" value="NAD(P)-binding Rossmann-fold domains"/>
    <property type="match status" value="1"/>
</dbReference>
<dbReference type="PANTHER" id="PTHR48476:SF1">
    <property type="entry name" value="SHORT-CHAIN DEHYDROGENASE TIC 32, CHLOROPLASTIC-LIKE"/>
    <property type="match status" value="1"/>
</dbReference>
<evidence type="ECO:0000313" key="1">
    <source>
        <dbReference type="EMBL" id="MCL7025878.1"/>
    </source>
</evidence>
<dbReference type="InterPro" id="IPR055280">
    <property type="entry name" value="TIC32"/>
</dbReference>